<dbReference type="Gene3D" id="3.20.20.140">
    <property type="entry name" value="Metal-dependent hydrolases"/>
    <property type="match status" value="1"/>
</dbReference>
<comment type="similarity">
    <text evidence="1">Belongs to the metallo-dependent hydrolases superfamily.</text>
</comment>
<accession>A0ABS9DA17</accession>
<reference evidence="3 4" key="1">
    <citation type="submission" date="2022-01" db="EMBL/GenBank/DDBJ databases">
        <title>Paraglaciecola sp. G1-23.</title>
        <authorList>
            <person name="Jin M.S."/>
            <person name="Han D.M."/>
            <person name="Kim H.M."/>
            <person name="Jeon C.O."/>
        </authorList>
    </citation>
    <scope>NUCLEOTIDE SEQUENCE [LARGE SCALE GENOMIC DNA]</scope>
    <source>
        <strain evidence="3 4">G1-23</strain>
    </source>
</reference>
<dbReference type="Proteomes" id="UP001521137">
    <property type="component" value="Unassembled WGS sequence"/>
</dbReference>
<dbReference type="RefSeq" id="WP_235313912.1">
    <property type="nucleotide sequence ID" value="NZ_JAKGAS010000011.1"/>
</dbReference>
<dbReference type="InterPro" id="IPR052350">
    <property type="entry name" value="Metallo-dep_Lactonases"/>
</dbReference>
<evidence type="ECO:0000256" key="1">
    <source>
        <dbReference type="ARBA" id="ARBA00038310"/>
    </source>
</evidence>
<dbReference type="SUPFAM" id="SSF51556">
    <property type="entry name" value="Metallo-dependent hydrolases"/>
    <property type="match status" value="1"/>
</dbReference>
<name>A0ABS9DA17_9ALTE</name>
<proteinExistence type="inferred from homology"/>
<dbReference type="InterPro" id="IPR032466">
    <property type="entry name" value="Metal_Hydrolase"/>
</dbReference>
<evidence type="ECO:0000259" key="2">
    <source>
        <dbReference type="Pfam" id="PF04909"/>
    </source>
</evidence>
<evidence type="ECO:0000313" key="4">
    <source>
        <dbReference type="Proteomes" id="UP001521137"/>
    </source>
</evidence>
<dbReference type="Pfam" id="PF04909">
    <property type="entry name" value="Amidohydro_2"/>
    <property type="match status" value="1"/>
</dbReference>
<protein>
    <submittedName>
        <fullName evidence="3">Amidohydrolase family protein</fullName>
    </submittedName>
</protein>
<dbReference type="PANTHER" id="PTHR43569:SF2">
    <property type="entry name" value="AMIDOHYDROLASE-RELATED DOMAIN-CONTAINING PROTEIN"/>
    <property type="match status" value="1"/>
</dbReference>
<comment type="caution">
    <text evidence="3">The sequence shown here is derived from an EMBL/GenBank/DDBJ whole genome shotgun (WGS) entry which is preliminary data.</text>
</comment>
<dbReference type="InterPro" id="IPR006680">
    <property type="entry name" value="Amidohydro-rel"/>
</dbReference>
<gene>
    <name evidence="3" type="ORF">L0668_16965</name>
</gene>
<evidence type="ECO:0000313" key="3">
    <source>
        <dbReference type="EMBL" id="MCF2949812.1"/>
    </source>
</evidence>
<organism evidence="3 4">
    <name type="scientific">Paraglaciecola algarum</name>
    <dbReference type="NCBI Taxonomy" id="3050085"/>
    <lineage>
        <taxon>Bacteria</taxon>
        <taxon>Pseudomonadati</taxon>
        <taxon>Pseudomonadota</taxon>
        <taxon>Gammaproteobacteria</taxon>
        <taxon>Alteromonadales</taxon>
        <taxon>Alteromonadaceae</taxon>
        <taxon>Paraglaciecola</taxon>
    </lineage>
</organism>
<feature type="domain" description="Amidohydrolase-related" evidence="2">
    <location>
        <begin position="4"/>
        <end position="285"/>
    </location>
</feature>
<dbReference type="EMBL" id="JAKGAS010000011">
    <property type="protein sequence ID" value="MCF2949812.1"/>
    <property type="molecule type" value="Genomic_DNA"/>
</dbReference>
<sequence length="289" mass="33536">MKIVDPHLHLFDLNQGQYFWLKPQNPPFWLDKSIIQRNFTEQDLTLTSPMQLAGFVHIEAGFNNQKPHEEIDWLEKHCTLPFKSVAFADLTSLEFAQNIKRLTQRTSVSGIRHILDEQADDILSAKLTAKHFALLAENGLSFDLQMPVDNTQAVTKLIVLAKQHPELKIIINHAGWPPDNSNRGLYNQWFESIQKLASLPNIGIKLSAWEMCNRKWEIPWLIQVLQDCLDVFGELRVMLASNFPLCLFSKSYQELWQVYNQLVDILDIDRLRHITYTNAINWYGLKVIT</sequence>
<dbReference type="PANTHER" id="PTHR43569">
    <property type="entry name" value="AMIDOHYDROLASE"/>
    <property type="match status" value="1"/>
</dbReference>
<keyword evidence="4" id="KW-1185">Reference proteome</keyword>